<evidence type="ECO:0000256" key="1">
    <source>
        <dbReference type="ARBA" id="ARBA00004651"/>
    </source>
</evidence>
<dbReference type="GO" id="GO:0005886">
    <property type="term" value="C:plasma membrane"/>
    <property type="evidence" value="ECO:0007669"/>
    <property type="project" value="UniProtKB-SubCell"/>
</dbReference>
<dbReference type="InterPro" id="IPR023596">
    <property type="entry name" value="Peptidase_PrsW_arch/bac"/>
</dbReference>
<dbReference type="KEGG" id="aft:BBF96_00765"/>
<evidence type="ECO:0000256" key="9">
    <source>
        <dbReference type="ARBA" id="ARBA00023136"/>
    </source>
</evidence>
<evidence type="ECO:0000256" key="6">
    <source>
        <dbReference type="ARBA" id="ARBA00022692"/>
    </source>
</evidence>
<evidence type="ECO:0000256" key="2">
    <source>
        <dbReference type="ARBA" id="ARBA00009165"/>
    </source>
</evidence>
<evidence type="ECO:0000256" key="4">
    <source>
        <dbReference type="ARBA" id="ARBA00022475"/>
    </source>
</evidence>
<keyword evidence="12" id="KW-1185">Reference proteome</keyword>
<evidence type="ECO:0000256" key="7">
    <source>
        <dbReference type="ARBA" id="ARBA00022801"/>
    </source>
</evidence>
<organism evidence="11 12">
    <name type="scientific">Anoxybacter fermentans</name>
    <dbReference type="NCBI Taxonomy" id="1323375"/>
    <lineage>
        <taxon>Bacteria</taxon>
        <taxon>Bacillati</taxon>
        <taxon>Bacillota</taxon>
        <taxon>Clostridia</taxon>
        <taxon>Halanaerobiales</taxon>
        <taxon>Anoxybacter</taxon>
    </lineage>
</organism>
<keyword evidence="9 10" id="KW-0472">Membrane</keyword>
<feature type="transmembrane region" description="Helical" evidence="10">
    <location>
        <begin position="133"/>
        <end position="155"/>
    </location>
</feature>
<accession>A0A3S9SUU3</accession>
<keyword evidence="5" id="KW-0645">Protease</keyword>
<feature type="transmembrane region" description="Helical" evidence="10">
    <location>
        <begin position="192"/>
        <end position="212"/>
    </location>
</feature>
<evidence type="ECO:0000256" key="3">
    <source>
        <dbReference type="ARBA" id="ARBA00018997"/>
    </source>
</evidence>
<feature type="transmembrane region" description="Helical" evidence="10">
    <location>
        <begin position="70"/>
        <end position="93"/>
    </location>
</feature>
<dbReference type="PIRSF" id="PIRSF016933">
    <property type="entry name" value="PrsW"/>
    <property type="match status" value="1"/>
</dbReference>
<evidence type="ECO:0000256" key="5">
    <source>
        <dbReference type="ARBA" id="ARBA00022670"/>
    </source>
</evidence>
<comment type="similarity">
    <text evidence="2">Belongs to the protease PrsW family.</text>
</comment>
<comment type="subcellular location">
    <subcellularLocation>
        <location evidence="1">Cell membrane</location>
        <topology evidence="1">Multi-pass membrane protein</topology>
    </subcellularLocation>
</comment>
<feature type="transmembrane region" description="Helical" evidence="10">
    <location>
        <begin position="34"/>
        <end position="58"/>
    </location>
</feature>
<gene>
    <name evidence="11" type="ORF">BBF96_00765</name>
</gene>
<sequence length="222" mass="25336">MDFILLFGVSILPGIFWVWYFYRQDYLDPEPWGLVFRSFIAGALTVIPVSLIETSFAIEINRPNNLIDLLFLSIFIIGVTEEVFKFLAAYFSVYRNKEFNEVMDGIIYVVTAGLGFAAVENLFYTTVFGYKVGVIRAVVTSLAHAGFSGIVGFYFGMARCYPERSKFYILYGLAWASLLHGFYDFLVISRLVGFTMTIGIVLLLQLYLARLIRRAEFLSPFK</sequence>
<dbReference type="EMBL" id="CP016379">
    <property type="protein sequence ID" value="AZR72052.1"/>
    <property type="molecule type" value="Genomic_DNA"/>
</dbReference>
<evidence type="ECO:0000256" key="8">
    <source>
        <dbReference type="ARBA" id="ARBA00022989"/>
    </source>
</evidence>
<dbReference type="Proteomes" id="UP000267250">
    <property type="component" value="Chromosome"/>
</dbReference>
<dbReference type="Pfam" id="PF13367">
    <property type="entry name" value="PrsW-protease"/>
    <property type="match status" value="1"/>
</dbReference>
<proteinExistence type="inferred from homology"/>
<protein>
    <recommendedName>
        <fullName evidence="3">Protease PrsW</fullName>
    </recommendedName>
</protein>
<dbReference type="PANTHER" id="PTHR36844">
    <property type="entry name" value="PROTEASE PRSW"/>
    <property type="match status" value="1"/>
</dbReference>
<dbReference type="InterPro" id="IPR026898">
    <property type="entry name" value="PrsW"/>
</dbReference>
<dbReference type="GO" id="GO:0006508">
    <property type="term" value="P:proteolysis"/>
    <property type="evidence" value="ECO:0007669"/>
    <property type="project" value="UniProtKB-KW"/>
</dbReference>
<name>A0A3S9SUU3_9FIRM</name>
<keyword evidence="8 10" id="KW-1133">Transmembrane helix</keyword>
<feature type="transmembrane region" description="Helical" evidence="10">
    <location>
        <begin position="105"/>
        <end position="127"/>
    </location>
</feature>
<evidence type="ECO:0000313" key="12">
    <source>
        <dbReference type="Proteomes" id="UP000267250"/>
    </source>
</evidence>
<keyword evidence="7" id="KW-0378">Hydrolase</keyword>
<dbReference type="OrthoDB" id="5504276at2"/>
<feature type="transmembrane region" description="Helical" evidence="10">
    <location>
        <begin position="6"/>
        <end position="22"/>
    </location>
</feature>
<evidence type="ECO:0000313" key="11">
    <source>
        <dbReference type="EMBL" id="AZR72052.1"/>
    </source>
</evidence>
<dbReference type="RefSeq" id="WP_127015378.1">
    <property type="nucleotide sequence ID" value="NZ_CP016379.1"/>
</dbReference>
<dbReference type="PANTHER" id="PTHR36844:SF1">
    <property type="entry name" value="PROTEASE PRSW"/>
    <property type="match status" value="1"/>
</dbReference>
<keyword evidence="4" id="KW-1003">Cell membrane</keyword>
<keyword evidence="6 10" id="KW-0812">Transmembrane</keyword>
<feature type="transmembrane region" description="Helical" evidence="10">
    <location>
        <begin position="167"/>
        <end position="186"/>
    </location>
</feature>
<dbReference type="GO" id="GO:0008233">
    <property type="term" value="F:peptidase activity"/>
    <property type="evidence" value="ECO:0007669"/>
    <property type="project" value="UniProtKB-KW"/>
</dbReference>
<evidence type="ECO:0000256" key="10">
    <source>
        <dbReference type="SAM" id="Phobius"/>
    </source>
</evidence>
<reference evidence="11 12" key="1">
    <citation type="submission" date="2016-07" db="EMBL/GenBank/DDBJ databases">
        <title>Genome and transcriptome analysis of iron-reducing fermentative bacteria Anoxybacter fermentans.</title>
        <authorList>
            <person name="Zeng X."/>
            <person name="Shao Z."/>
        </authorList>
    </citation>
    <scope>NUCLEOTIDE SEQUENCE [LARGE SCALE GENOMIC DNA]</scope>
    <source>
        <strain evidence="11 12">DY22613</strain>
    </source>
</reference>
<dbReference type="AlphaFoldDB" id="A0A3S9SUU3"/>